<protein>
    <recommendedName>
        <fullName evidence="3">Addiction module toxin, HicA family</fullName>
    </recommendedName>
</protein>
<dbReference type="EMBL" id="BAAAFO010000002">
    <property type="protein sequence ID" value="GAA0250775.1"/>
    <property type="molecule type" value="Genomic_DNA"/>
</dbReference>
<sequence length="68" mass="7738">MKYCKDKDIAALVRGMIREGWRCRMGGRHGKLISPHGGWMTVPCTPGDHRALQNFKRDLRKLTNLSAT</sequence>
<reference evidence="2" key="1">
    <citation type="journal article" date="2019" name="Int. J. Syst. Evol. Microbiol.">
        <title>The Global Catalogue of Microorganisms (GCM) 10K type strain sequencing project: providing services to taxonomists for standard genome sequencing and annotation.</title>
        <authorList>
            <consortium name="The Broad Institute Genomics Platform"/>
            <consortium name="The Broad Institute Genome Sequencing Center for Infectious Disease"/>
            <person name="Wu L."/>
            <person name="Ma J."/>
        </authorList>
    </citation>
    <scope>NUCLEOTIDE SEQUENCE [LARGE SCALE GENOMIC DNA]</scope>
    <source>
        <strain evidence="2">JCM 16242</strain>
    </source>
</reference>
<keyword evidence="2" id="KW-1185">Reference proteome</keyword>
<proteinExistence type="predicted"/>
<dbReference type="Proteomes" id="UP001500657">
    <property type="component" value="Unassembled WGS sequence"/>
</dbReference>
<gene>
    <name evidence="1" type="ORF">GCM10009126_15290</name>
</gene>
<evidence type="ECO:0008006" key="3">
    <source>
        <dbReference type="Google" id="ProtNLM"/>
    </source>
</evidence>
<evidence type="ECO:0000313" key="1">
    <source>
        <dbReference type="EMBL" id="GAA0250775.1"/>
    </source>
</evidence>
<name>A0ABP3E2M8_9GAMM</name>
<comment type="caution">
    <text evidence="1">The sequence shown here is derived from an EMBL/GenBank/DDBJ whole genome shotgun (WGS) entry which is preliminary data.</text>
</comment>
<accession>A0ABP3E2M8</accession>
<evidence type="ECO:0000313" key="2">
    <source>
        <dbReference type="Proteomes" id="UP001500657"/>
    </source>
</evidence>
<organism evidence="1 2">
    <name type="scientific">Rhodanobacter caeni</name>
    <dbReference type="NCBI Taxonomy" id="657654"/>
    <lineage>
        <taxon>Bacteria</taxon>
        <taxon>Pseudomonadati</taxon>
        <taxon>Pseudomonadota</taxon>
        <taxon>Gammaproteobacteria</taxon>
        <taxon>Lysobacterales</taxon>
        <taxon>Rhodanobacteraceae</taxon>
        <taxon>Rhodanobacter</taxon>
    </lineage>
</organism>